<dbReference type="GO" id="GO:0051301">
    <property type="term" value="P:cell division"/>
    <property type="evidence" value="ECO:0007669"/>
    <property type="project" value="UniProtKB-KW"/>
</dbReference>
<keyword evidence="2" id="KW-0067">ATP-binding</keyword>
<proteinExistence type="predicted"/>
<reference evidence="3 4" key="1">
    <citation type="submission" date="2017-08" db="EMBL/GenBank/DDBJ databases">
        <title>Infants hospitalized years apart are colonized by the same room-sourced microbial strains.</title>
        <authorList>
            <person name="Brooks B."/>
            <person name="Olm M.R."/>
            <person name="Firek B.A."/>
            <person name="Baker R."/>
            <person name="Thomas B.C."/>
            <person name="Morowitz M.J."/>
            <person name="Banfield J.F."/>
        </authorList>
    </citation>
    <scope>NUCLEOTIDE SEQUENCE [LARGE SCALE GENOMIC DNA]</scope>
    <source>
        <strain evidence="3">S2_003_000_R2_11</strain>
    </source>
</reference>
<dbReference type="Pfam" id="PF03969">
    <property type="entry name" value="AFG1_ATPase"/>
    <property type="match status" value="1"/>
</dbReference>
<organism evidence="3 4">
    <name type="scientific">Cereibacter sphaeroides</name>
    <name type="common">Rhodobacter sphaeroides</name>
    <dbReference type="NCBI Taxonomy" id="1063"/>
    <lineage>
        <taxon>Bacteria</taxon>
        <taxon>Pseudomonadati</taxon>
        <taxon>Pseudomonadota</taxon>
        <taxon>Alphaproteobacteria</taxon>
        <taxon>Rhodobacterales</taxon>
        <taxon>Paracoccaceae</taxon>
        <taxon>Cereibacter</taxon>
    </lineage>
</organism>
<dbReference type="GO" id="GO:0005524">
    <property type="term" value="F:ATP binding"/>
    <property type="evidence" value="ECO:0007669"/>
    <property type="project" value="UniProtKB-KW"/>
</dbReference>
<keyword evidence="3" id="KW-0132">Cell division</keyword>
<dbReference type="Gene3D" id="3.40.50.300">
    <property type="entry name" value="P-loop containing nucleotide triphosphate hydrolases"/>
    <property type="match status" value="1"/>
</dbReference>
<dbReference type="GO" id="GO:0016887">
    <property type="term" value="F:ATP hydrolysis activity"/>
    <property type="evidence" value="ECO:0007669"/>
    <property type="project" value="InterPro"/>
</dbReference>
<dbReference type="AlphaFoldDB" id="A0A2W5S4C4"/>
<dbReference type="EMBL" id="QFQS01000002">
    <property type="protein sequence ID" value="PZQ97858.1"/>
    <property type="molecule type" value="Genomic_DNA"/>
</dbReference>
<dbReference type="InterPro" id="IPR027417">
    <property type="entry name" value="P-loop_NTPase"/>
</dbReference>
<comment type="caution">
    <text evidence="3">The sequence shown here is derived from an EMBL/GenBank/DDBJ whole genome shotgun (WGS) entry which is preliminary data.</text>
</comment>
<dbReference type="PANTHER" id="PTHR12169:SF6">
    <property type="entry name" value="AFG1-LIKE ATPASE"/>
    <property type="match status" value="1"/>
</dbReference>
<evidence type="ECO:0000256" key="1">
    <source>
        <dbReference type="ARBA" id="ARBA00022741"/>
    </source>
</evidence>
<evidence type="ECO:0000313" key="3">
    <source>
        <dbReference type="EMBL" id="PZQ97858.1"/>
    </source>
</evidence>
<name>A0A2W5S4C4_CERSP</name>
<protein>
    <submittedName>
        <fullName evidence="3">Cell division protein ZapE</fullName>
    </submittedName>
</protein>
<dbReference type="NCBIfam" id="NF040713">
    <property type="entry name" value="ZapE"/>
    <property type="match status" value="1"/>
</dbReference>
<evidence type="ECO:0000313" key="4">
    <source>
        <dbReference type="Proteomes" id="UP000248975"/>
    </source>
</evidence>
<keyword evidence="3" id="KW-0131">Cell cycle</keyword>
<dbReference type="InterPro" id="IPR005654">
    <property type="entry name" value="ATPase_AFG1-like"/>
</dbReference>
<dbReference type="SUPFAM" id="SSF52540">
    <property type="entry name" value="P-loop containing nucleoside triphosphate hydrolases"/>
    <property type="match status" value="1"/>
</dbReference>
<dbReference type="PANTHER" id="PTHR12169">
    <property type="entry name" value="ATPASE N2B"/>
    <property type="match status" value="1"/>
</dbReference>
<evidence type="ECO:0000256" key="2">
    <source>
        <dbReference type="ARBA" id="ARBA00022840"/>
    </source>
</evidence>
<keyword evidence="1" id="KW-0547">Nucleotide-binding</keyword>
<dbReference type="Proteomes" id="UP000248975">
    <property type="component" value="Unassembled WGS sequence"/>
</dbReference>
<sequence>MTDTTARQTLTEQYDALVADGRLRADPAQRGLLPDMEAIRTWLETHPDRPRGGLLGLFHKPATPPRGLYIWGGVGRGKSMVMDLFFASVAISAKRRVHFHAFMQEIHHGMHTARQRGVDDALAPVAETVAAEVRLLCFDEMQITDITDAMIVGRLFELLMADGVVIVTTSNRPPEDLYKDGLNRASFLPFIALLRASLEVVELHSPTDYRQHRLEGAQVYFTPAGHAAKAAIGAIWADLTGGMPAAPLRLPVNGRTVEVPAFVNGIGRASFWDLCARPLSAADFLAIASAVRVLILEDVPQLSSSNYNEAKRFVTLIDTLYEARVRLICSAAEVPERLYIEGTGAFEFERTASRLREMQAADWPGGPAG</sequence>
<dbReference type="GO" id="GO:0005737">
    <property type="term" value="C:cytoplasm"/>
    <property type="evidence" value="ECO:0007669"/>
    <property type="project" value="TreeGrafter"/>
</dbReference>
<gene>
    <name evidence="3" type="ORF">DI533_11965</name>
</gene>
<accession>A0A2W5S4C4</accession>